<dbReference type="GO" id="GO:0005634">
    <property type="term" value="C:nucleus"/>
    <property type="evidence" value="ECO:0007669"/>
    <property type="project" value="TreeGrafter"/>
</dbReference>
<feature type="domain" description="Topo IIA-type catalytic" evidence="7">
    <location>
        <begin position="1"/>
        <end position="141"/>
    </location>
</feature>
<dbReference type="EMBL" id="JAENGY010000185">
    <property type="protein sequence ID" value="KAG6970311.1"/>
    <property type="molecule type" value="Genomic_DNA"/>
</dbReference>
<keyword evidence="5" id="KW-0238">DNA-binding</keyword>
<keyword evidence="4" id="KW-0799">Topoisomerase</keyword>
<dbReference type="GO" id="GO:0003918">
    <property type="term" value="F:DNA topoisomerase type II (double strand cut, ATP-hydrolyzing) activity"/>
    <property type="evidence" value="ECO:0007669"/>
    <property type="project" value="UniProtKB-EC"/>
</dbReference>
<dbReference type="Proteomes" id="UP000709295">
    <property type="component" value="Unassembled WGS sequence"/>
</dbReference>
<reference evidence="8" key="1">
    <citation type="submission" date="2021-01" db="EMBL/GenBank/DDBJ databases">
        <title>Phytophthora aleatoria, a newly-described species from Pinus radiata is distinct from Phytophthora cactorum isolates based on comparative genomics.</title>
        <authorList>
            <person name="Mcdougal R."/>
            <person name="Panda P."/>
            <person name="Williams N."/>
            <person name="Studholme D.J."/>
        </authorList>
    </citation>
    <scope>NUCLEOTIDE SEQUENCE</scope>
    <source>
        <strain evidence="8">NZFS 4037</strain>
    </source>
</reference>
<dbReference type="PANTHER" id="PTHR10169">
    <property type="entry name" value="DNA TOPOISOMERASE/GYRASE"/>
    <property type="match status" value="1"/>
</dbReference>
<dbReference type="EC" id="5.6.2.2" evidence="3"/>
<evidence type="ECO:0000259" key="7">
    <source>
        <dbReference type="Pfam" id="PF00521"/>
    </source>
</evidence>
<evidence type="ECO:0000256" key="4">
    <source>
        <dbReference type="ARBA" id="ARBA00023029"/>
    </source>
</evidence>
<dbReference type="GO" id="GO:0006265">
    <property type="term" value="P:DNA topological change"/>
    <property type="evidence" value="ECO:0007669"/>
    <property type="project" value="InterPro"/>
</dbReference>
<dbReference type="GO" id="GO:0000712">
    <property type="term" value="P:resolution of meiotic recombination intermediates"/>
    <property type="evidence" value="ECO:0007669"/>
    <property type="project" value="TreeGrafter"/>
</dbReference>
<comment type="catalytic activity">
    <reaction evidence="1">
        <text>ATP-dependent breakage, passage and rejoining of double-stranded DNA.</text>
        <dbReference type="EC" id="5.6.2.2"/>
    </reaction>
</comment>
<dbReference type="GO" id="GO:0005524">
    <property type="term" value="F:ATP binding"/>
    <property type="evidence" value="ECO:0007669"/>
    <property type="project" value="InterPro"/>
</dbReference>
<evidence type="ECO:0000313" key="8">
    <source>
        <dbReference type="EMBL" id="KAG6970311.1"/>
    </source>
</evidence>
<dbReference type="InterPro" id="IPR050634">
    <property type="entry name" value="DNA_Topoisomerase_II"/>
</dbReference>
<proteinExistence type="predicted"/>
<evidence type="ECO:0000256" key="2">
    <source>
        <dbReference type="ARBA" id="ARBA00001946"/>
    </source>
</evidence>
<dbReference type="Pfam" id="PF00521">
    <property type="entry name" value="DNA_topoisoIV"/>
    <property type="match status" value="1"/>
</dbReference>
<organism evidence="8 9">
    <name type="scientific">Phytophthora aleatoria</name>
    <dbReference type="NCBI Taxonomy" id="2496075"/>
    <lineage>
        <taxon>Eukaryota</taxon>
        <taxon>Sar</taxon>
        <taxon>Stramenopiles</taxon>
        <taxon>Oomycota</taxon>
        <taxon>Peronosporomycetes</taxon>
        <taxon>Peronosporales</taxon>
        <taxon>Peronosporaceae</taxon>
        <taxon>Phytophthora</taxon>
    </lineage>
</organism>
<gene>
    <name evidence="8" type="ORF">JG688_00004920</name>
</gene>
<comment type="caution">
    <text evidence="8">The sequence shown here is derived from an EMBL/GenBank/DDBJ whole genome shotgun (WGS) entry which is preliminary data.</text>
</comment>
<keyword evidence="9" id="KW-1185">Reference proteome</keyword>
<evidence type="ECO:0000313" key="9">
    <source>
        <dbReference type="Proteomes" id="UP000709295"/>
    </source>
</evidence>
<dbReference type="AlphaFoldDB" id="A0A8J5JA29"/>
<name>A0A8J5JA29_9STRA</name>
<comment type="cofactor">
    <cofactor evidence="2">
        <name>Mg(2+)</name>
        <dbReference type="ChEBI" id="CHEBI:18420"/>
    </cofactor>
</comment>
<keyword evidence="6" id="KW-0413">Isomerase</keyword>
<protein>
    <recommendedName>
        <fullName evidence="3">DNA topoisomerase (ATP-hydrolyzing)</fullName>
        <ecNumber evidence="3">5.6.2.2</ecNumber>
    </recommendedName>
</protein>
<evidence type="ECO:0000256" key="5">
    <source>
        <dbReference type="ARBA" id="ARBA00023125"/>
    </source>
</evidence>
<dbReference type="GO" id="GO:0000819">
    <property type="term" value="P:sister chromatid segregation"/>
    <property type="evidence" value="ECO:0007669"/>
    <property type="project" value="TreeGrafter"/>
</dbReference>
<evidence type="ECO:0000256" key="1">
    <source>
        <dbReference type="ARBA" id="ARBA00000185"/>
    </source>
</evidence>
<sequence length="149" mass="17479">MCLFDPKGQIKKYSDVYEIIDEYFHVRLELYSARREAIIEQLRYEMMILLNKTKFIAMVKASKIDQRKMPEALLLAALEKNFEADPCASGTGLSRYEYLVSMSYRSFTDENATRIKTLVKKREKEVKLIEATTAQQMWIDAIMDMLNRS</sequence>
<evidence type="ECO:0000256" key="6">
    <source>
        <dbReference type="ARBA" id="ARBA00023235"/>
    </source>
</evidence>
<dbReference type="InterPro" id="IPR002205">
    <property type="entry name" value="Topo_IIA_dom_A"/>
</dbReference>
<evidence type="ECO:0000256" key="3">
    <source>
        <dbReference type="ARBA" id="ARBA00012895"/>
    </source>
</evidence>
<dbReference type="GO" id="GO:0003677">
    <property type="term" value="F:DNA binding"/>
    <property type="evidence" value="ECO:0007669"/>
    <property type="project" value="UniProtKB-KW"/>
</dbReference>
<dbReference type="PANTHER" id="PTHR10169:SF38">
    <property type="entry name" value="DNA TOPOISOMERASE 2"/>
    <property type="match status" value="1"/>
</dbReference>
<accession>A0A8J5JA29</accession>